<protein>
    <recommendedName>
        <fullName evidence="2">Lipid/polyisoprenoid-binding YceI-like domain-containing protein</fullName>
    </recommendedName>
</protein>
<comment type="similarity">
    <text evidence="1">Belongs to the UPF0312 family.</text>
</comment>
<feature type="domain" description="Lipid/polyisoprenoid-binding YceI-like" evidence="2">
    <location>
        <begin position="7"/>
        <end position="180"/>
    </location>
</feature>
<keyword evidence="4" id="KW-1185">Reference proteome</keyword>
<dbReference type="Proteomes" id="UP001500729">
    <property type="component" value="Unassembled WGS sequence"/>
</dbReference>
<dbReference type="RefSeq" id="WP_011874341.1">
    <property type="nucleotide sequence ID" value="NZ_BAAAGS010000003.1"/>
</dbReference>
<dbReference type="InterPro" id="IPR007372">
    <property type="entry name" value="Lipid/polyisoprenoid-bd_YceI"/>
</dbReference>
<accession>A0ABN1C3D8</accession>
<evidence type="ECO:0000313" key="4">
    <source>
        <dbReference type="Proteomes" id="UP001500729"/>
    </source>
</evidence>
<dbReference type="InterPro" id="IPR036761">
    <property type="entry name" value="TTHA0802/YceI-like_sf"/>
</dbReference>
<evidence type="ECO:0000313" key="3">
    <source>
        <dbReference type="EMBL" id="GAA0510537.1"/>
    </source>
</evidence>
<dbReference type="Gene3D" id="2.40.128.110">
    <property type="entry name" value="Lipid/polyisoprenoid-binding, YceI-like"/>
    <property type="match status" value="1"/>
</dbReference>
<dbReference type="Pfam" id="PF04264">
    <property type="entry name" value="YceI"/>
    <property type="match status" value="1"/>
</dbReference>
<organism evidence="3 4">
    <name type="scientific">Saccharopolyspora erythraea</name>
    <name type="common">Streptomyces erythraeus</name>
    <dbReference type="NCBI Taxonomy" id="1836"/>
    <lineage>
        <taxon>Bacteria</taxon>
        <taxon>Bacillati</taxon>
        <taxon>Actinomycetota</taxon>
        <taxon>Actinomycetes</taxon>
        <taxon>Pseudonocardiales</taxon>
        <taxon>Pseudonocardiaceae</taxon>
        <taxon>Saccharopolyspora</taxon>
    </lineage>
</organism>
<evidence type="ECO:0000256" key="1">
    <source>
        <dbReference type="ARBA" id="ARBA00008812"/>
    </source>
</evidence>
<dbReference type="SMART" id="SM00867">
    <property type="entry name" value="YceI"/>
    <property type="match status" value="1"/>
</dbReference>
<sequence length="181" mass="19352">MAVRAGSFQLGPDVGTLLVRTFRAGVGARVGHDLTLVATRWRGRAEVDESDLAVCSVHVRIDVDGLQVRSGEGGAKPLTDSDKRSIEGNIRGVLAAEDHPEIEFASTGVAEEREAIVVSGTLSIVGVARPVRLVCHRDGDRVRGSAEVVQSEWGIEPYSAFFGALRVKDEVTVEFDVALSD</sequence>
<comment type="caution">
    <text evidence="3">The sequence shown here is derived from an EMBL/GenBank/DDBJ whole genome shotgun (WGS) entry which is preliminary data.</text>
</comment>
<evidence type="ECO:0000259" key="2">
    <source>
        <dbReference type="SMART" id="SM00867"/>
    </source>
</evidence>
<dbReference type="SUPFAM" id="SSF101874">
    <property type="entry name" value="YceI-like"/>
    <property type="match status" value="1"/>
</dbReference>
<dbReference type="EMBL" id="BAAAGS010000003">
    <property type="protein sequence ID" value="GAA0510537.1"/>
    <property type="molecule type" value="Genomic_DNA"/>
</dbReference>
<gene>
    <name evidence="3" type="ORF">GCM10009533_06720</name>
</gene>
<name>A0ABN1C3D8_SACER</name>
<proteinExistence type="inferred from homology"/>
<reference evidence="3 4" key="1">
    <citation type="journal article" date="2019" name="Int. J. Syst. Evol. Microbiol.">
        <title>The Global Catalogue of Microorganisms (GCM) 10K type strain sequencing project: providing services to taxonomists for standard genome sequencing and annotation.</title>
        <authorList>
            <consortium name="The Broad Institute Genomics Platform"/>
            <consortium name="The Broad Institute Genome Sequencing Center for Infectious Disease"/>
            <person name="Wu L."/>
            <person name="Ma J."/>
        </authorList>
    </citation>
    <scope>NUCLEOTIDE SEQUENCE [LARGE SCALE GENOMIC DNA]</scope>
    <source>
        <strain evidence="3 4">JCM 10303</strain>
    </source>
</reference>